<dbReference type="EMBL" id="AQHZ01000001">
    <property type="protein sequence ID" value="ENO19087.1"/>
    <property type="molecule type" value="Genomic_DNA"/>
</dbReference>
<dbReference type="NCBIfam" id="TIGR00707">
    <property type="entry name" value="argD"/>
    <property type="match status" value="1"/>
</dbReference>
<dbReference type="InterPro" id="IPR015422">
    <property type="entry name" value="PyrdxlP-dep_Trfase_small"/>
</dbReference>
<evidence type="ECO:0000256" key="1">
    <source>
        <dbReference type="ARBA" id="ARBA00001933"/>
    </source>
</evidence>
<dbReference type="InterPro" id="IPR004636">
    <property type="entry name" value="AcOrn/SuccOrn_fam"/>
</dbReference>
<dbReference type="NCBIfam" id="NF002874">
    <property type="entry name" value="PRK03244.1"/>
    <property type="match status" value="1"/>
</dbReference>
<dbReference type="GO" id="GO:0030170">
    <property type="term" value="F:pyridoxal phosphate binding"/>
    <property type="evidence" value="ECO:0007669"/>
    <property type="project" value="InterPro"/>
</dbReference>
<comment type="cofactor">
    <cofactor evidence="1">
        <name>pyridoxal 5'-phosphate</name>
        <dbReference type="ChEBI" id="CHEBI:597326"/>
    </cofactor>
</comment>
<dbReference type="GO" id="GO:0003992">
    <property type="term" value="F:N2-acetyl-L-ornithine:2-oxoglutarate 5-aminotransferase activity"/>
    <property type="evidence" value="ECO:0007669"/>
    <property type="project" value="UniProtKB-EC"/>
</dbReference>
<evidence type="ECO:0000256" key="6">
    <source>
        <dbReference type="ARBA" id="ARBA00029440"/>
    </source>
</evidence>
<dbReference type="eggNOG" id="COG4992">
    <property type="taxonomic scope" value="Bacteria"/>
</dbReference>
<protein>
    <submittedName>
        <fullName evidence="9">Acetylornithine transaminase</fullName>
        <ecNumber evidence="9">2.6.1.11</ecNumber>
    </submittedName>
</protein>
<evidence type="ECO:0000256" key="2">
    <source>
        <dbReference type="ARBA" id="ARBA00022576"/>
    </source>
</evidence>
<dbReference type="PIRSF" id="PIRSF000521">
    <property type="entry name" value="Transaminase_4ab_Lys_Orn"/>
    <property type="match status" value="1"/>
</dbReference>
<dbReference type="InterPro" id="IPR005814">
    <property type="entry name" value="Aminotrans_3"/>
</dbReference>
<feature type="region of interest" description="Disordered" evidence="8">
    <location>
        <begin position="1"/>
        <end position="29"/>
    </location>
</feature>
<evidence type="ECO:0000313" key="9">
    <source>
        <dbReference type="EMBL" id="ENO19087.1"/>
    </source>
</evidence>
<dbReference type="PANTHER" id="PTHR11986:SF79">
    <property type="entry name" value="ACETYLORNITHINE AMINOTRANSFERASE, MITOCHONDRIAL"/>
    <property type="match status" value="1"/>
</dbReference>
<dbReference type="HOGENOM" id="CLU_016922_10_1_11"/>
<comment type="similarity">
    <text evidence="7">Belongs to the class-III pyridoxal-phosphate-dependent aminotransferase family.</text>
</comment>
<dbReference type="AlphaFoldDB" id="N6X6V3"/>
<dbReference type="InterPro" id="IPR049704">
    <property type="entry name" value="Aminotrans_3_PPA_site"/>
</dbReference>
<dbReference type="Gene3D" id="3.40.640.10">
    <property type="entry name" value="Type I PLP-dependent aspartate aminotransferase-like (Major domain)"/>
    <property type="match status" value="1"/>
</dbReference>
<proteinExistence type="inferred from homology"/>
<name>N6X6V3_9ACTO</name>
<evidence type="ECO:0000256" key="7">
    <source>
        <dbReference type="RuleBase" id="RU003560"/>
    </source>
</evidence>
<dbReference type="FunFam" id="3.40.640.10:FF:000004">
    <property type="entry name" value="Acetylornithine aminotransferase"/>
    <property type="match status" value="1"/>
</dbReference>
<dbReference type="CDD" id="cd00610">
    <property type="entry name" value="OAT_like"/>
    <property type="match status" value="1"/>
</dbReference>
<evidence type="ECO:0000256" key="5">
    <source>
        <dbReference type="ARBA" id="ARBA00022898"/>
    </source>
</evidence>
<comment type="pathway">
    <text evidence="6">Amino-acid biosynthesis.</text>
</comment>
<dbReference type="Pfam" id="PF00202">
    <property type="entry name" value="Aminotran_3"/>
    <property type="match status" value="1"/>
</dbReference>
<dbReference type="Proteomes" id="UP000013015">
    <property type="component" value="Unassembled WGS sequence"/>
</dbReference>
<dbReference type="InterPro" id="IPR050103">
    <property type="entry name" value="Class-III_PLP-dep_AT"/>
</dbReference>
<evidence type="ECO:0000256" key="8">
    <source>
        <dbReference type="SAM" id="MobiDB-lite"/>
    </source>
</evidence>
<dbReference type="GO" id="GO:0042802">
    <property type="term" value="F:identical protein binding"/>
    <property type="evidence" value="ECO:0007669"/>
    <property type="project" value="TreeGrafter"/>
</dbReference>
<evidence type="ECO:0000313" key="10">
    <source>
        <dbReference type="Proteomes" id="UP000013015"/>
    </source>
</evidence>
<dbReference type="Gene3D" id="3.90.1150.10">
    <property type="entry name" value="Aspartate Aminotransferase, domain 1"/>
    <property type="match status" value="1"/>
</dbReference>
<dbReference type="InterPro" id="IPR015424">
    <property type="entry name" value="PyrdxlP-dep_Trfase"/>
</dbReference>
<comment type="caution">
    <text evidence="9">The sequence shown here is derived from an EMBL/GenBank/DDBJ whole genome shotgun (WGS) entry which is preliminary data.</text>
</comment>
<accession>N6X6V3</accession>
<keyword evidence="5 7" id="KW-0663">Pyridoxal phosphate</keyword>
<dbReference type="PROSITE" id="PS00600">
    <property type="entry name" value="AA_TRANSFER_CLASS_3"/>
    <property type="match status" value="1"/>
</dbReference>
<keyword evidence="10" id="KW-1185">Reference proteome</keyword>
<sequence>MNENPGKTHPTKGSAMKEDPAKGSTMKDTCAGSEWTSRYASSLMNTFGTPALVLTKGEGAYLEDAEGKRYLDLLGGIAVNALGHCHPKVVAAIEEQARSLGHVSNFFATEPQIRLAEKILNIVEPGGAPEGSRVFLANSGTEANEAALKIVKAHGLAVSPEKTRVLALEHAFHGRTLGALSLTWKERYRTPFAPLIPNVEFIAANDPEALEAAISDDVAGIFVEVIQGEAGVHELDASYLSLVRELSRAHNALMVVDEVQTGIGRTGDWMGHHASGIVPDVVTLAKGLGAGMPIGACVALGECANVLGPGMHGTTFGGNPICAAAALALLDTLEEEGVLSCVKELSGTWRAELALIEGVAEVRGRGMLIGLDFIRDIAAELVEVGRRAGFILNATGPHTLRLAPPLIMNAEQAASFTKALPRLIVEATGLKEKSR</sequence>
<keyword evidence="2 9" id="KW-0032">Aminotransferase</keyword>
<dbReference type="PATRIC" id="fig|888050.3.peg.6"/>
<dbReference type="EC" id="2.6.1.11" evidence="9"/>
<keyword evidence="3" id="KW-0028">Amino-acid biosynthesis</keyword>
<reference evidence="9 10" key="1">
    <citation type="submission" date="2013-03" db="EMBL/GenBank/DDBJ databases">
        <title>Reference genome for the Human Microbiome Project.</title>
        <authorList>
            <person name="Aqrawi P."/>
            <person name="Ayvaz T."/>
            <person name="Bess C."/>
            <person name="Blankenburg K."/>
            <person name="Coyle M."/>
            <person name="Deng J."/>
            <person name="Forbes L."/>
            <person name="Fowler G."/>
            <person name="Francisco L."/>
            <person name="Fu Q."/>
            <person name="Gibbs R."/>
            <person name="Gross S."/>
            <person name="Gubbala S."/>
            <person name="Hale W."/>
            <person name="Hemphill L."/>
            <person name="Highlander S."/>
            <person name="Hirani K."/>
            <person name="Jackson L."/>
            <person name="Jakkamsetti A."/>
            <person name="Javaid M."/>
            <person name="Jayaseelan J.C."/>
            <person name="Jiang H."/>
            <person name="Joshi V."/>
            <person name="Korchina V."/>
            <person name="Kovar C."/>
            <person name="Lara F."/>
            <person name="Lee S."/>
            <person name="Liu Y."/>
            <person name="Mata R."/>
            <person name="Mathew T."/>
            <person name="Munidasa M."/>
            <person name="Muzny D."/>
            <person name="Nazareth L."/>
            <person name="Ngo R."/>
            <person name="Nguyen L."/>
            <person name="Nguyen N."/>
            <person name="Okwuonu G."/>
            <person name="Ongeri F."/>
            <person name="Palculict T."/>
            <person name="Patil S."/>
            <person name="Petrosino J."/>
            <person name="Pham C."/>
            <person name="Pham P."/>
            <person name="Pu L.-L."/>
            <person name="Qin X."/>
            <person name="Qu J."/>
            <person name="Reid J."/>
            <person name="Ross M."/>
            <person name="Ruth R."/>
            <person name="Saada N."/>
            <person name="San Lucas F."/>
            <person name="Santibanez J."/>
            <person name="Shang Y."/>
            <person name="Simmons D."/>
            <person name="Song X.-Z."/>
            <person name="Tang L.-Y."/>
            <person name="Thornton R."/>
            <person name="Warren J."/>
            <person name="Weissenberger G."/>
            <person name="Wilczek-Boney K."/>
            <person name="Worley K."/>
            <person name="Youmans B."/>
            <person name="Zhang J."/>
            <person name="Zhang L."/>
            <person name="Zhao Z."/>
            <person name="Zhou C."/>
            <person name="Zhu D."/>
            <person name="Zhu Y."/>
        </authorList>
    </citation>
    <scope>NUCLEOTIDE SEQUENCE [LARGE SCALE GENOMIC DNA]</scope>
    <source>
        <strain evidence="9 10">F0333</strain>
    </source>
</reference>
<evidence type="ECO:0000256" key="4">
    <source>
        <dbReference type="ARBA" id="ARBA00022679"/>
    </source>
</evidence>
<dbReference type="InterPro" id="IPR015421">
    <property type="entry name" value="PyrdxlP-dep_Trfase_major"/>
</dbReference>
<keyword evidence="4 9" id="KW-0808">Transferase</keyword>
<evidence type="ECO:0000256" key="3">
    <source>
        <dbReference type="ARBA" id="ARBA00022605"/>
    </source>
</evidence>
<dbReference type="RefSeq" id="WP_005961490.1">
    <property type="nucleotide sequence ID" value="NZ_CP040505.1"/>
</dbReference>
<gene>
    <name evidence="9" type="primary">argD</name>
    <name evidence="9" type="ORF">HMPREF9004_0006</name>
</gene>
<dbReference type="STRING" id="888050.HMPREF9004_0006"/>
<organism evidence="9 10">
    <name type="scientific">Schaalia cardiffensis F0333</name>
    <dbReference type="NCBI Taxonomy" id="888050"/>
    <lineage>
        <taxon>Bacteria</taxon>
        <taxon>Bacillati</taxon>
        <taxon>Actinomycetota</taxon>
        <taxon>Actinomycetes</taxon>
        <taxon>Actinomycetales</taxon>
        <taxon>Actinomycetaceae</taxon>
        <taxon>Schaalia</taxon>
    </lineage>
</organism>
<dbReference type="PANTHER" id="PTHR11986">
    <property type="entry name" value="AMINOTRANSFERASE CLASS III"/>
    <property type="match status" value="1"/>
</dbReference>
<dbReference type="GO" id="GO:0006526">
    <property type="term" value="P:L-arginine biosynthetic process"/>
    <property type="evidence" value="ECO:0007669"/>
    <property type="project" value="UniProtKB-ARBA"/>
</dbReference>
<dbReference type="SUPFAM" id="SSF53383">
    <property type="entry name" value="PLP-dependent transferases"/>
    <property type="match status" value="1"/>
</dbReference>